<protein>
    <recommendedName>
        <fullName evidence="6">Peptidase A1 domain-containing protein</fullName>
    </recommendedName>
</protein>
<gene>
    <name evidence="7" type="ORF">AC579_1823</name>
</gene>
<dbReference type="InterPro" id="IPR034164">
    <property type="entry name" value="Pepsin-like_dom"/>
</dbReference>
<accession>A0A139IDK6</accession>
<keyword evidence="2 4" id="KW-0064">Aspartyl protease</keyword>
<name>A0A139IDK6_9PEZI</name>
<comment type="similarity">
    <text evidence="1 4">Belongs to the peptidase A1 family.</text>
</comment>
<reference evidence="7 8" key="1">
    <citation type="submission" date="2015-07" db="EMBL/GenBank/DDBJ databases">
        <title>Comparative genomics of the Sigatoka disease complex on banana suggests a link between parallel evolutionary changes in Pseudocercospora fijiensis and Pseudocercospora eumusae and increased virulence on the banana host.</title>
        <authorList>
            <person name="Chang T.-C."/>
            <person name="Salvucci A."/>
            <person name="Crous P.W."/>
            <person name="Stergiopoulos I."/>
        </authorList>
    </citation>
    <scope>NUCLEOTIDE SEQUENCE [LARGE SCALE GENOMIC DNA]</scope>
    <source>
        <strain evidence="7 8">CBS 116634</strain>
    </source>
</reference>
<keyword evidence="5" id="KW-0732">Signal</keyword>
<feature type="chain" id="PRO_5007297357" description="Peptidase A1 domain-containing protein" evidence="5">
    <location>
        <begin position="20"/>
        <end position="463"/>
    </location>
</feature>
<dbReference type="SUPFAM" id="SSF50630">
    <property type="entry name" value="Acid proteases"/>
    <property type="match status" value="1"/>
</dbReference>
<feature type="signal peptide" evidence="5">
    <location>
        <begin position="1"/>
        <end position="19"/>
    </location>
</feature>
<dbReference type="Pfam" id="PF00026">
    <property type="entry name" value="Asp"/>
    <property type="match status" value="1"/>
</dbReference>
<dbReference type="PANTHER" id="PTHR47966:SF47">
    <property type="entry name" value="ENDOPEPTIDASE, PUTATIVE (AFU_ORTHOLOGUE AFUA_3G01220)-RELATED"/>
    <property type="match status" value="1"/>
</dbReference>
<feature type="active site" evidence="3">
    <location>
        <position position="115"/>
    </location>
</feature>
<evidence type="ECO:0000256" key="5">
    <source>
        <dbReference type="SAM" id="SignalP"/>
    </source>
</evidence>
<dbReference type="InterPro" id="IPR033121">
    <property type="entry name" value="PEPTIDASE_A1"/>
</dbReference>
<evidence type="ECO:0000256" key="4">
    <source>
        <dbReference type="RuleBase" id="RU000454"/>
    </source>
</evidence>
<evidence type="ECO:0000256" key="2">
    <source>
        <dbReference type="ARBA" id="ARBA00022750"/>
    </source>
</evidence>
<dbReference type="GO" id="GO:0000324">
    <property type="term" value="C:fungal-type vacuole"/>
    <property type="evidence" value="ECO:0007669"/>
    <property type="project" value="TreeGrafter"/>
</dbReference>
<dbReference type="GO" id="GO:0004190">
    <property type="term" value="F:aspartic-type endopeptidase activity"/>
    <property type="evidence" value="ECO:0007669"/>
    <property type="project" value="UniProtKB-KW"/>
</dbReference>
<dbReference type="InterPro" id="IPR021109">
    <property type="entry name" value="Peptidase_aspartic_dom_sf"/>
</dbReference>
<keyword evidence="4" id="KW-0378">Hydrolase</keyword>
<evidence type="ECO:0000256" key="1">
    <source>
        <dbReference type="ARBA" id="ARBA00007447"/>
    </source>
</evidence>
<evidence type="ECO:0000256" key="3">
    <source>
        <dbReference type="PIRSR" id="PIRSR601461-1"/>
    </source>
</evidence>
<dbReference type="OrthoDB" id="15189at2759"/>
<dbReference type="Gene3D" id="2.40.70.10">
    <property type="entry name" value="Acid Proteases"/>
    <property type="match status" value="2"/>
</dbReference>
<dbReference type="InterPro" id="IPR001461">
    <property type="entry name" value="Aspartic_peptidase_A1"/>
</dbReference>
<dbReference type="STRING" id="113226.A0A139IDK6"/>
<keyword evidence="4" id="KW-0645">Protease</keyword>
<dbReference type="InterPro" id="IPR001969">
    <property type="entry name" value="Aspartic_peptidase_AS"/>
</dbReference>
<dbReference type="PROSITE" id="PS51767">
    <property type="entry name" value="PEPTIDASE_A1"/>
    <property type="match status" value="1"/>
</dbReference>
<feature type="domain" description="Peptidase A1" evidence="6">
    <location>
        <begin position="99"/>
        <end position="454"/>
    </location>
</feature>
<dbReference type="PROSITE" id="PS00141">
    <property type="entry name" value="ASP_PROTEASE"/>
    <property type="match status" value="1"/>
</dbReference>
<dbReference type="PANTHER" id="PTHR47966">
    <property type="entry name" value="BETA-SITE APP-CLEAVING ENZYME, ISOFORM A-RELATED"/>
    <property type="match status" value="1"/>
</dbReference>
<dbReference type="PRINTS" id="PR00792">
    <property type="entry name" value="PEPSIN"/>
</dbReference>
<dbReference type="AlphaFoldDB" id="A0A139IDK6"/>
<evidence type="ECO:0000313" key="8">
    <source>
        <dbReference type="Proteomes" id="UP000073492"/>
    </source>
</evidence>
<dbReference type="CDD" id="cd05471">
    <property type="entry name" value="pepsin_like"/>
    <property type="match status" value="1"/>
</dbReference>
<proteinExistence type="inferred from homology"/>
<evidence type="ECO:0000313" key="7">
    <source>
        <dbReference type="EMBL" id="KXT12800.1"/>
    </source>
</evidence>
<evidence type="ECO:0000259" key="6">
    <source>
        <dbReference type="PROSITE" id="PS51767"/>
    </source>
</evidence>
<dbReference type="Proteomes" id="UP000073492">
    <property type="component" value="Unassembled WGS sequence"/>
</dbReference>
<comment type="caution">
    <text evidence="7">The sequence shown here is derived from an EMBL/GenBank/DDBJ whole genome shotgun (WGS) entry which is preliminary data.</text>
</comment>
<feature type="active site" evidence="3">
    <location>
        <position position="347"/>
    </location>
</feature>
<dbReference type="EMBL" id="LFZO01000139">
    <property type="protein sequence ID" value="KXT12800.1"/>
    <property type="molecule type" value="Genomic_DNA"/>
</dbReference>
<keyword evidence="8" id="KW-1185">Reference proteome</keyword>
<dbReference type="GO" id="GO:0006508">
    <property type="term" value="P:proteolysis"/>
    <property type="evidence" value="ECO:0007669"/>
    <property type="project" value="UniProtKB-KW"/>
</dbReference>
<sequence length="463" mass="49350">MVWAVVLFVCVTTALKLNGYQPTAINDRFTISRMPRARTKGVTKPSELKVTSNVLSLSKRNDANSLSSIYVQAMRGKGGVSRVKNGTTTLNAVEGGQVHAVEVTVGGQNFSVVVDTGSSDPWLAINGFECYDLDSTPMPQSYCEFGPTYDSSQSPTYAVVPDQNFNISYADGEYLNGAMGNETFTMAGITVPNQQFGVVSIAAWLGDGVTSGLVGLAYRSLTSAYGGTTPGSDVRNQAMLYNPLFVNMYEQQGVPSIFSMAIDRDESVGGILALGGIPNVKHSPYFVNTPILPAGVNAAKELVYQFYTIDIDGFAFSSNQSTQFNVYNNVNPLKTPLVGNGTDVIVDSGTSLCYVPDNVADGTAAAFNPPATYDSSVDAYFVDCDATVPIFGVGIGKKIFYVNPADLIIDLYGDGSSCVMGIQPNFGGLTILGGTWMKNVLAVFDIGAEQMRFAARQWSSVSD</sequence>
<organism evidence="7 8">
    <name type="scientific">Pseudocercospora musae</name>
    <dbReference type="NCBI Taxonomy" id="113226"/>
    <lineage>
        <taxon>Eukaryota</taxon>
        <taxon>Fungi</taxon>
        <taxon>Dikarya</taxon>
        <taxon>Ascomycota</taxon>
        <taxon>Pezizomycotina</taxon>
        <taxon>Dothideomycetes</taxon>
        <taxon>Dothideomycetidae</taxon>
        <taxon>Mycosphaerellales</taxon>
        <taxon>Mycosphaerellaceae</taxon>
        <taxon>Pseudocercospora</taxon>
    </lineage>
</organism>